<accession>A0A2Z7B7D4</accession>
<dbReference type="Proteomes" id="UP000250235">
    <property type="component" value="Unassembled WGS sequence"/>
</dbReference>
<evidence type="ECO:0000313" key="2">
    <source>
        <dbReference type="EMBL" id="KZV30083.1"/>
    </source>
</evidence>
<protein>
    <submittedName>
        <fullName evidence="2">Endoplasmic reticulum-Golgi intermediate compartment protein 3-like</fullName>
    </submittedName>
</protein>
<dbReference type="EMBL" id="KV008752">
    <property type="protein sequence ID" value="KZV30083.1"/>
    <property type="molecule type" value="Genomic_DNA"/>
</dbReference>
<sequence>MTKAEIMEALKERKANTVKASSSRKPSKEKRKEPSERKERRKKLRNEEMGTESTRVTVPRILQRSRMSLGPCFPGFHSPLDSRSGFCVGDNGGSGSRFPGAQWKLKFCPGNAAVDPPNQVHDRNKNPLSVSTRRADEFFHGRNHLENTIGTSTITAAARWRGGEGAAAVRWSRERGRRL</sequence>
<evidence type="ECO:0000256" key="1">
    <source>
        <dbReference type="SAM" id="MobiDB-lite"/>
    </source>
</evidence>
<keyword evidence="3" id="KW-1185">Reference proteome</keyword>
<organism evidence="2 3">
    <name type="scientific">Dorcoceras hygrometricum</name>
    <dbReference type="NCBI Taxonomy" id="472368"/>
    <lineage>
        <taxon>Eukaryota</taxon>
        <taxon>Viridiplantae</taxon>
        <taxon>Streptophyta</taxon>
        <taxon>Embryophyta</taxon>
        <taxon>Tracheophyta</taxon>
        <taxon>Spermatophyta</taxon>
        <taxon>Magnoliopsida</taxon>
        <taxon>eudicotyledons</taxon>
        <taxon>Gunneridae</taxon>
        <taxon>Pentapetalae</taxon>
        <taxon>asterids</taxon>
        <taxon>lamiids</taxon>
        <taxon>Lamiales</taxon>
        <taxon>Gesneriaceae</taxon>
        <taxon>Didymocarpoideae</taxon>
        <taxon>Trichosporeae</taxon>
        <taxon>Loxocarpinae</taxon>
        <taxon>Dorcoceras</taxon>
    </lineage>
</organism>
<name>A0A2Z7B7D4_9LAMI</name>
<evidence type="ECO:0000313" key="3">
    <source>
        <dbReference type="Proteomes" id="UP000250235"/>
    </source>
</evidence>
<feature type="region of interest" description="Disordered" evidence="1">
    <location>
        <begin position="1"/>
        <end position="54"/>
    </location>
</feature>
<reference evidence="2 3" key="1">
    <citation type="journal article" date="2015" name="Proc. Natl. Acad. Sci. U.S.A.">
        <title>The resurrection genome of Boea hygrometrica: A blueprint for survival of dehydration.</title>
        <authorList>
            <person name="Xiao L."/>
            <person name="Yang G."/>
            <person name="Zhang L."/>
            <person name="Yang X."/>
            <person name="Zhao S."/>
            <person name="Ji Z."/>
            <person name="Zhou Q."/>
            <person name="Hu M."/>
            <person name="Wang Y."/>
            <person name="Chen M."/>
            <person name="Xu Y."/>
            <person name="Jin H."/>
            <person name="Xiao X."/>
            <person name="Hu G."/>
            <person name="Bao F."/>
            <person name="Hu Y."/>
            <person name="Wan P."/>
            <person name="Li L."/>
            <person name="Deng X."/>
            <person name="Kuang T."/>
            <person name="Xiang C."/>
            <person name="Zhu J.K."/>
            <person name="Oliver M.J."/>
            <person name="He Y."/>
        </authorList>
    </citation>
    <scope>NUCLEOTIDE SEQUENCE [LARGE SCALE GENOMIC DNA]</scope>
    <source>
        <strain evidence="3">cv. XS01</strain>
    </source>
</reference>
<feature type="compositionally biased region" description="Basic and acidic residues" evidence="1">
    <location>
        <begin position="1"/>
        <end position="15"/>
    </location>
</feature>
<gene>
    <name evidence="2" type="ORF">F511_17305</name>
</gene>
<proteinExistence type="predicted"/>
<dbReference type="AlphaFoldDB" id="A0A2Z7B7D4"/>